<organism evidence="2 3">
    <name type="scientific">Pyricularia oryzae</name>
    <name type="common">Rice blast fungus</name>
    <name type="synonym">Magnaporthe oryzae</name>
    <dbReference type="NCBI Taxonomy" id="318829"/>
    <lineage>
        <taxon>Eukaryota</taxon>
        <taxon>Fungi</taxon>
        <taxon>Dikarya</taxon>
        <taxon>Ascomycota</taxon>
        <taxon>Pezizomycotina</taxon>
        <taxon>Sordariomycetes</taxon>
        <taxon>Sordariomycetidae</taxon>
        <taxon>Magnaporthales</taxon>
        <taxon>Pyriculariaceae</taxon>
        <taxon>Pyricularia</taxon>
    </lineage>
</organism>
<dbReference type="InterPro" id="IPR036396">
    <property type="entry name" value="Cyt_P450_sf"/>
</dbReference>
<proteinExistence type="predicted"/>
<name>A0A4P7NT73_PYROR</name>
<feature type="compositionally biased region" description="Basic and acidic residues" evidence="1">
    <location>
        <begin position="34"/>
        <end position="55"/>
    </location>
</feature>
<evidence type="ECO:0000313" key="3">
    <source>
        <dbReference type="Proteomes" id="UP000294847"/>
    </source>
</evidence>
<protein>
    <submittedName>
        <fullName evidence="2">Uncharacterized protein</fullName>
    </submittedName>
</protein>
<evidence type="ECO:0000313" key="2">
    <source>
        <dbReference type="EMBL" id="QBZ65600.1"/>
    </source>
</evidence>
<dbReference type="GO" id="GO:0005506">
    <property type="term" value="F:iron ion binding"/>
    <property type="evidence" value="ECO:0007669"/>
    <property type="project" value="InterPro"/>
</dbReference>
<dbReference type="SUPFAM" id="SSF48264">
    <property type="entry name" value="Cytochrome P450"/>
    <property type="match status" value="1"/>
</dbReference>
<gene>
    <name evidence="2" type="ORF">PoMZ_12562</name>
</gene>
<dbReference type="GO" id="GO:0004497">
    <property type="term" value="F:monooxygenase activity"/>
    <property type="evidence" value="ECO:0007669"/>
    <property type="project" value="InterPro"/>
</dbReference>
<dbReference type="Gene3D" id="1.10.630.10">
    <property type="entry name" value="Cytochrome P450"/>
    <property type="match status" value="1"/>
</dbReference>
<dbReference type="Proteomes" id="UP000294847">
    <property type="component" value="Chromosome 7"/>
</dbReference>
<sequence length="141" mass="15622">MKILTHYPHSPDRLAVDGSIGWSDISMRRPNQPEFDKMHSFHGRDDAPTSSRPRETITAVSAAALKETYADGSMRVRRSFAAGPRDCVGKTLTYTEMRLNVAKTILYSDVQLLPGQEHWASKQRILGLQKGPVDGQVDAGV</sequence>
<dbReference type="GO" id="GO:0016705">
    <property type="term" value="F:oxidoreductase activity, acting on paired donors, with incorporation or reduction of molecular oxygen"/>
    <property type="evidence" value="ECO:0007669"/>
    <property type="project" value="InterPro"/>
</dbReference>
<evidence type="ECO:0000256" key="1">
    <source>
        <dbReference type="SAM" id="MobiDB-lite"/>
    </source>
</evidence>
<dbReference type="AlphaFoldDB" id="A0A4P7NT73"/>
<feature type="region of interest" description="Disordered" evidence="1">
    <location>
        <begin position="29"/>
        <end position="55"/>
    </location>
</feature>
<dbReference type="EMBL" id="CP034210">
    <property type="protein sequence ID" value="QBZ65600.1"/>
    <property type="molecule type" value="Genomic_DNA"/>
</dbReference>
<reference evidence="2 3" key="1">
    <citation type="journal article" date="2019" name="Mol. Biol. Evol.">
        <title>Blast fungal genomes show frequent chromosomal changes, gene gains and losses, and effector gene turnover.</title>
        <authorList>
            <person name="Gomez Luciano L.B."/>
            <person name="Jason Tsai I."/>
            <person name="Chuma I."/>
            <person name="Tosa Y."/>
            <person name="Chen Y.H."/>
            <person name="Li J.Y."/>
            <person name="Li M.Y."/>
            <person name="Jade Lu M.Y."/>
            <person name="Nakayashiki H."/>
            <person name="Li W.H."/>
        </authorList>
    </citation>
    <scope>NUCLEOTIDE SEQUENCE [LARGE SCALE GENOMIC DNA]</scope>
    <source>
        <strain evidence="2">MZ5-1-6</strain>
    </source>
</reference>
<dbReference type="GO" id="GO:0020037">
    <property type="term" value="F:heme binding"/>
    <property type="evidence" value="ECO:0007669"/>
    <property type="project" value="InterPro"/>
</dbReference>
<accession>A0A4P7NT73</accession>